<keyword evidence="4" id="KW-1185">Reference proteome</keyword>
<evidence type="ECO:0000259" key="2">
    <source>
        <dbReference type="Pfam" id="PF12673"/>
    </source>
</evidence>
<sequence length="519" mass="57721">MELVRRTIRMTRQKGKAVSQMTLDDDYNIPETMPDVSMIVQEKGDLEIGEVRVENGRALIRGNLRFYVLYLDDSDEGGLHSVKGQIPFEENMNVEGAKDGDSLKLNGILEDLFAVLINSRKMGIKAVGTLELTVEELAEEALTTALEGGEQAEIRTEHRTAAALTVQKKDTCRIKDEIILPANKPNIRELIWQDVALRGMELRPGEDEILIKGELGVFVLYESEETEQKTGWLEQSVPFNSHIDVHGSREGIAASLGAVLAGAELEVKPDYDGELRVLHVDAVLNLDIRMYEEEGVDLVADVYSLKKELIPEKAETDYERLLINSASRCRVSGRMTTEQTDMQILQICHSSGEVKLDDCTAVEQGLRVEGAVQVEVLYITSDDSHPILCRKEAIPFEQLIEVPGMTKDSVWYLDAILDQLAVDMVSGTEMDVKGVVLLQILVLAKERAEHVVSVTEEPLDLTALKALPAFVLYAVQPGDTLWEIAKSCRSTGERICEINGCAPEEIRPGKKLILIKEVR</sequence>
<organism evidence="3 4">
    <name type="scientific">Laedolimicola intestinihominis</name>
    <dbReference type="NCBI Taxonomy" id="3133166"/>
    <lineage>
        <taxon>Bacteria</taxon>
        <taxon>Bacillati</taxon>
        <taxon>Bacillota</taxon>
        <taxon>Clostridia</taxon>
        <taxon>Lachnospirales</taxon>
        <taxon>Lachnospiraceae</taxon>
        <taxon>Laedolimicola</taxon>
    </lineage>
</organism>
<name>A0ABV1FGB6_9FIRM</name>
<comment type="caution">
    <text evidence="3">The sequence shown here is derived from an EMBL/GenBank/DDBJ whole genome shotgun (WGS) entry which is preliminary data.</text>
</comment>
<evidence type="ECO:0000313" key="4">
    <source>
        <dbReference type="Proteomes" id="UP001438008"/>
    </source>
</evidence>
<feature type="domain" description="SipL SPOCS" evidence="2">
    <location>
        <begin position="35"/>
        <end position="114"/>
    </location>
</feature>
<feature type="domain" description="LysM" evidence="1">
    <location>
        <begin position="473"/>
        <end position="513"/>
    </location>
</feature>
<feature type="domain" description="SipL SPOCS" evidence="2">
    <location>
        <begin position="187"/>
        <end position="261"/>
    </location>
</feature>
<evidence type="ECO:0000313" key="3">
    <source>
        <dbReference type="EMBL" id="MEQ2471668.1"/>
    </source>
</evidence>
<dbReference type="InterPro" id="IPR036779">
    <property type="entry name" value="LysM_dom_sf"/>
</dbReference>
<evidence type="ECO:0000259" key="1">
    <source>
        <dbReference type="Pfam" id="PF01476"/>
    </source>
</evidence>
<dbReference type="EMBL" id="JBBMFE010000002">
    <property type="protein sequence ID" value="MEQ2471668.1"/>
    <property type="molecule type" value="Genomic_DNA"/>
</dbReference>
<dbReference type="Pfam" id="PF01476">
    <property type="entry name" value="LysM"/>
    <property type="match status" value="1"/>
</dbReference>
<dbReference type="RefSeq" id="WP_349163870.1">
    <property type="nucleotide sequence ID" value="NZ_JBBMFE010000002.1"/>
</dbReference>
<gene>
    <name evidence="3" type="ORF">WMO29_04075</name>
</gene>
<feature type="domain" description="SipL SPOCS" evidence="2">
    <location>
        <begin position="343"/>
        <end position="424"/>
    </location>
</feature>
<accession>A0ABV1FGB6</accession>
<dbReference type="Gene3D" id="3.10.350.10">
    <property type="entry name" value="LysM domain"/>
    <property type="match status" value="1"/>
</dbReference>
<protein>
    <submittedName>
        <fullName evidence="3">SPOCS domain-containing protein</fullName>
    </submittedName>
</protein>
<dbReference type="Proteomes" id="UP001438008">
    <property type="component" value="Unassembled WGS sequence"/>
</dbReference>
<dbReference type="InterPro" id="IPR024300">
    <property type="entry name" value="SipL_SPOCS_dom"/>
</dbReference>
<dbReference type="InterPro" id="IPR018392">
    <property type="entry name" value="LysM"/>
</dbReference>
<reference evidence="3 4" key="1">
    <citation type="submission" date="2024-03" db="EMBL/GenBank/DDBJ databases">
        <title>Human intestinal bacterial collection.</title>
        <authorList>
            <person name="Pauvert C."/>
            <person name="Hitch T.C.A."/>
            <person name="Clavel T."/>
        </authorList>
    </citation>
    <scope>NUCLEOTIDE SEQUENCE [LARGE SCALE GENOMIC DNA]</scope>
    <source>
        <strain evidence="3 4">CLA-AA-H132</strain>
    </source>
</reference>
<dbReference type="SUPFAM" id="SSF54106">
    <property type="entry name" value="LysM domain"/>
    <property type="match status" value="1"/>
</dbReference>
<dbReference type="Pfam" id="PF12673">
    <property type="entry name" value="SipL"/>
    <property type="match status" value="3"/>
</dbReference>
<dbReference type="CDD" id="cd00118">
    <property type="entry name" value="LysM"/>
    <property type="match status" value="1"/>
</dbReference>
<proteinExistence type="predicted"/>